<dbReference type="InterPro" id="IPR046335">
    <property type="entry name" value="LacI/GalR-like_sensor"/>
</dbReference>
<evidence type="ECO:0000313" key="5">
    <source>
        <dbReference type="EMBL" id="SEA71112.1"/>
    </source>
</evidence>
<dbReference type="SMART" id="SM00354">
    <property type="entry name" value="HTH_LACI"/>
    <property type="match status" value="1"/>
</dbReference>
<dbReference type="Gene3D" id="3.40.50.2300">
    <property type="match status" value="2"/>
</dbReference>
<dbReference type="PROSITE" id="PS00356">
    <property type="entry name" value="HTH_LACI_1"/>
    <property type="match status" value="1"/>
</dbReference>
<keyword evidence="3" id="KW-0804">Transcription</keyword>
<gene>
    <name evidence="5" type="ORF">SAMN04488051_105210</name>
</gene>
<dbReference type="RefSeq" id="WP_245785713.1">
    <property type="nucleotide sequence ID" value="NZ_FNRM01000005.1"/>
</dbReference>
<dbReference type="PROSITE" id="PS50932">
    <property type="entry name" value="HTH_LACI_2"/>
    <property type="match status" value="1"/>
</dbReference>
<protein>
    <submittedName>
        <fullName evidence="5">Transcriptional regulator, LacI family</fullName>
    </submittedName>
</protein>
<evidence type="ECO:0000259" key="4">
    <source>
        <dbReference type="PROSITE" id="PS50932"/>
    </source>
</evidence>
<sequence length="341" mass="37330">MNDKKMMTLADIAKLAGVSESTASRALRNNPVINQATREKVQQIATEHQFKVNATARNLRTQKSYTIAVIIAFDAKTQQSVSDPFLLELLGVIADELSLHGYDMLLSTSKRDDKDWGSYFLDSKRADGLIIIGQGEHDPRVEALAQTQVPFVVWGGRSGDEPYPIIGSDNRQGGRLAAEHLLAQGCRQLVFLGDIRHNEIEQRHLGMLDACQAAGIASDAVQQLSCDFTAQDGYLKTQQHLFARLPELDGIFAASDAIAMGAMKALLEHDIAIPQQIALVGFDDIAMSAYCTPSLSTVKQNTQSGGKALVNQLLTRMQGQQPLSEQLAVKLLCRQSSLRRL</sequence>
<dbReference type="InterPro" id="IPR000843">
    <property type="entry name" value="HTH_LacI"/>
</dbReference>
<proteinExistence type="predicted"/>
<dbReference type="Gene3D" id="1.10.260.40">
    <property type="entry name" value="lambda repressor-like DNA-binding domains"/>
    <property type="match status" value="1"/>
</dbReference>
<dbReference type="STRING" id="152573.SAMN04488051_105210"/>
<dbReference type="AlphaFoldDB" id="A0A1H4DFR3"/>
<dbReference type="InterPro" id="IPR010982">
    <property type="entry name" value="Lambda_DNA-bd_dom_sf"/>
</dbReference>
<feature type="domain" description="HTH lacI-type" evidence="4">
    <location>
        <begin position="7"/>
        <end position="61"/>
    </location>
</feature>
<keyword evidence="6" id="KW-1185">Reference proteome</keyword>
<reference evidence="5 6" key="1">
    <citation type="submission" date="2016-10" db="EMBL/GenBank/DDBJ databases">
        <authorList>
            <person name="de Groot N.N."/>
        </authorList>
    </citation>
    <scope>NUCLEOTIDE SEQUENCE [LARGE SCALE GENOMIC DNA]</scope>
    <source>
        <strain evidence="5 6">CGMCC 1.3430</strain>
    </source>
</reference>
<dbReference type="PANTHER" id="PTHR30146:SF120">
    <property type="entry name" value="ALANINE RACEMASE"/>
    <property type="match status" value="1"/>
</dbReference>
<accession>A0A1H4DFR3</accession>
<evidence type="ECO:0000256" key="1">
    <source>
        <dbReference type="ARBA" id="ARBA00023015"/>
    </source>
</evidence>
<dbReference type="CDD" id="cd06295">
    <property type="entry name" value="PBP1_CelR"/>
    <property type="match status" value="1"/>
</dbReference>
<dbReference type="SUPFAM" id="SSF53822">
    <property type="entry name" value="Periplasmic binding protein-like I"/>
    <property type="match status" value="1"/>
</dbReference>
<dbReference type="PANTHER" id="PTHR30146">
    <property type="entry name" value="LACI-RELATED TRANSCRIPTIONAL REPRESSOR"/>
    <property type="match status" value="1"/>
</dbReference>
<keyword evidence="2" id="KW-0238">DNA-binding</keyword>
<organism evidence="5 6">
    <name type="scientific">Alkalimonas amylolytica</name>
    <dbReference type="NCBI Taxonomy" id="152573"/>
    <lineage>
        <taxon>Bacteria</taxon>
        <taxon>Pseudomonadati</taxon>
        <taxon>Pseudomonadota</taxon>
        <taxon>Gammaproteobacteria</taxon>
        <taxon>Alkalimonas</taxon>
    </lineage>
</organism>
<dbReference type="GO" id="GO:0003700">
    <property type="term" value="F:DNA-binding transcription factor activity"/>
    <property type="evidence" value="ECO:0007669"/>
    <property type="project" value="TreeGrafter"/>
</dbReference>
<name>A0A1H4DFR3_ALKAM</name>
<dbReference type="Pfam" id="PF13377">
    <property type="entry name" value="Peripla_BP_3"/>
    <property type="match status" value="1"/>
</dbReference>
<evidence type="ECO:0000313" key="6">
    <source>
        <dbReference type="Proteomes" id="UP000198773"/>
    </source>
</evidence>
<dbReference type="InterPro" id="IPR028082">
    <property type="entry name" value="Peripla_BP_I"/>
</dbReference>
<dbReference type="SUPFAM" id="SSF47413">
    <property type="entry name" value="lambda repressor-like DNA-binding domains"/>
    <property type="match status" value="1"/>
</dbReference>
<dbReference type="GO" id="GO:0000976">
    <property type="term" value="F:transcription cis-regulatory region binding"/>
    <property type="evidence" value="ECO:0007669"/>
    <property type="project" value="TreeGrafter"/>
</dbReference>
<dbReference type="Pfam" id="PF00356">
    <property type="entry name" value="LacI"/>
    <property type="match status" value="1"/>
</dbReference>
<dbReference type="Proteomes" id="UP000198773">
    <property type="component" value="Unassembled WGS sequence"/>
</dbReference>
<evidence type="ECO:0000256" key="2">
    <source>
        <dbReference type="ARBA" id="ARBA00023125"/>
    </source>
</evidence>
<evidence type="ECO:0000256" key="3">
    <source>
        <dbReference type="ARBA" id="ARBA00023163"/>
    </source>
</evidence>
<dbReference type="CDD" id="cd01392">
    <property type="entry name" value="HTH_LacI"/>
    <property type="match status" value="1"/>
</dbReference>
<dbReference type="EMBL" id="FNRM01000005">
    <property type="protein sequence ID" value="SEA71112.1"/>
    <property type="molecule type" value="Genomic_DNA"/>
</dbReference>
<keyword evidence="1" id="KW-0805">Transcription regulation</keyword>